<proteinExistence type="predicted"/>
<evidence type="ECO:0000313" key="2">
    <source>
        <dbReference type="Proteomes" id="UP000324222"/>
    </source>
</evidence>
<reference evidence="1 2" key="1">
    <citation type="submission" date="2019-05" db="EMBL/GenBank/DDBJ databases">
        <title>Another draft genome of Portunus trituberculatus and its Hox gene families provides insights of decapod evolution.</title>
        <authorList>
            <person name="Jeong J.-H."/>
            <person name="Song I."/>
            <person name="Kim S."/>
            <person name="Choi T."/>
            <person name="Kim D."/>
            <person name="Ryu S."/>
            <person name="Kim W."/>
        </authorList>
    </citation>
    <scope>NUCLEOTIDE SEQUENCE [LARGE SCALE GENOMIC DNA]</scope>
    <source>
        <tissue evidence="1">Muscle</tissue>
    </source>
</reference>
<name>A0A5B7FH03_PORTR</name>
<keyword evidence="2" id="KW-1185">Reference proteome</keyword>
<sequence length="76" mass="7910">MHCTSSASQGLPSKICSDSTHELGPAKGTCGEGVATVSPRLTQTTDGAVFPRGALWQHALTWGHAGPGKARFDDFL</sequence>
<dbReference type="EMBL" id="VSRR010006264">
    <property type="protein sequence ID" value="MPC44393.1"/>
    <property type="molecule type" value="Genomic_DNA"/>
</dbReference>
<dbReference type="Proteomes" id="UP000324222">
    <property type="component" value="Unassembled WGS sequence"/>
</dbReference>
<organism evidence="1 2">
    <name type="scientific">Portunus trituberculatus</name>
    <name type="common">Swimming crab</name>
    <name type="synonym">Neptunus trituberculatus</name>
    <dbReference type="NCBI Taxonomy" id="210409"/>
    <lineage>
        <taxon>Eukaryota</taxon>
        <taxon>Metazoa</taxon>
        <taxon>Ecdysozoa</taxon>
        <taxon>Arthropoda</taxon>
        <taxon>Crustacea</taxon>
        <taxon>Multicrustacea</taxon>
        <taxon>Malacostraca</taxon>
        <taxon>Eumalacostraca</taxon>
        <taxon>Eucarida</taxon>
        <taxon>Decapoda</taxon>
        <taxon>Pleocyemata</taxon>
        <taxon>Brachyura</taxon>
        <taxon>Eubrachyura</taxon>
        <taxon>Portunoidea</taxon>
        <taxon>Portunidae</taxon>
        <taxon>Portuninae</taxon>
        <taxon>Portunus</taxon>
    </lineage>
</organism>
<gene>
    <name evidence="1" type="ORF">E2C01_038066</name>
</gene>
<protein>
    <submittedName>
        <fullName evidence="1">Uncharacterized protein</fullName>
    </submittedName>
</protein>
<evidence type="ECO:0000313" key="1">
    <source>
        <dbReference type="EMBL" id="MPC44393.1"/>
    </source>
</evidence>
<comment type="caution">
    <text evidence="1">The sequence shown here is derived from an EMBL/GenBank/DDBJ whole genome shotgun (WGS) entry which is preliminary data.</text>
</comment>
<dbReference type="AlphaFoldDB" id="A0A5B7FH03"/>
<accession>A0A5B7FH03</accession>